<protein>
    <submittedName>
        <fullName evidence="1">Acidic fibroblast growth factor intracellular-binding protein</fullName>
    </submittedName>
</protein>
<accession>A0AA35WIB5</accession>
<dbReference type="PANTHER" id="PTHR13223">
    <property type="entry name" value="ACIDIC FIBROBLAST GROWTH FACTOR INTRACELLULAR BINDING PROTEIN"/>
    <property type="match status" value="1"/>
</dbReference>
<dbReference type="GO" id="GO:0005634">
    <property type="term" value="C:nucleus"/>
    <property type="evidence" value="ECO:0007669"/>
    <property type="project" value="TreeGrafter"/>
</dbReference>
<dbReference type="Pfam" id="PF05427">
    <property type="entry name" value="FIBP"/>
    <property type="match status" value="1"/>
</dbReference>
<evidence type="ECO:0000313" key="2">
    <source>
        <dbReference type="Proteomes" id="UP001174909"/>
    </source>
</evidence>
<keyword evidence="2" id="KW-1185">Reference proteome</keyword>
<sequence length="371" mass="43239">MEIFVCEPLEINPQVFSLWLSGYSVDEAFRRRVDTEPETSKQFPDFQRLLRNETVDQFRIFLILEPYLQSPPTFLTQDLVQLPTATKKSLIEHYYAFDESVVREFFGKKLSTRNRKDLDDVSEKTGISLKSCRRQFDNIKQILRVVDDYEGSLVENIKTQFILPEHLARNYASVVFISHNRFETNKRKLAHLSFSDLTYCANQMIDRWTAGAEGSHAMDDDLELDRNFLQELHDLKLSLIDRVWIDRQLKYVVKDLRHKKIPPQTLKTMESSFKSTSKAVTMLGTSLIHSKDVRDFFVDVLEKIVEPCKQLALSKEDTANLLGSIASTFPECETAHAKHTGRPGPQENKWRYIYLRYLDTLTNCVLVLYHD</sequence>
<organism evidence="1 2">
    <name type="scientific">Geodia barretti</name>
    <name type="common">Barrett's horny sponge</name>
    <dbReference type="NCBI Taxonomy" id="519541"/>
    <lineage>
        <taxon>Eukaryota</taxon>
        <taxon>Metazoa</taxon>
        <taxon>Porifera</taxon>
        <taxon>Demospongiae</taxon>
        <taxon>Heteroscleromorpha</taxon>
        <taxon>Tetractinellida</taxon>
        <taxon>Astrophorina</taxon>
        <taxon>Geodiidae</taxon>
        <taxon>Geodia</taxon>
    </lineage>
</organism>
<dbReference type="InterPro" id="IPR008614">
    <property type="entry name" value="FIBP"/>
</dbReference>
<dbReference type="PANTHER" id="PTHR13223:SF2">
    <property type="entry name" value="ACIDIC FIBROBLAST GROWTH FACTOR INTRACELLULAR-BINDING PROTEIN"/>
    <property type="match status" value="1"/>
</dbReference>
<dbReference type="AlphaFoldDB" id="A0AA35WIB5"/>
<reference evidence="1" key="1">
    <citation type="submission" date="2023-03" db="EMBL/GenBank/DDBJ databases">
        <authorList>
            <person name="Steffen K."/>
            <person name="Cardenas P."/>
        </authorList>
    </citation>
    <scope>NUCLEOTIDE SEQUENCE</scope>
</reference>
<comment type="caution">
    <text evidence="1">The sequence shown here is derived from an EMBL/GenBank/DDBJ whole genome shotgun (WGS) entry which is preliminary data.</text>
</comment>
<gene>
    <name evidence="1" type="ORF">GBAR_LOCUS12729</name>
</gene>
<name>A0AA35WIB5_GEOBA</name>
<proteinExistence type="predicted"/>
<dbReference type="EMBL" id="CASHTH010001902">
    <property type="protein sequence ID" value="CAI8021459.1"/>
    <property type="molecule type" value="Genomic_DNA"/>
</dbReference>
<evidence type="ECO:0000313" key="1">
    <source>
        <dbReference type="EMBL" id="CAI8021459.1"/>
    </source>
</evidence>
<dbReference type="Proteomes" id="UP001174909">
    <property type="component" value="Unassembled WGS sequence"/>
</dbReference>